<dbReference type="InterPro" id="IPR010610">
    <property type="entry name" value="EryCIII-like_C"/>
</dbReference>
<dbReference type="InterPro" id="IPR050426">
    <property type="entry name" value="Glycosyltransferase_28"/>
</dbReference>
<evidence type="ECO:0000256" key="1">
    <source>
        <dbReference type="ARBA" id="ARBA00022679"/>
    </source>
</evidence>
<accession>A0ABQ0CXK8</accession>
<dbReference type="Proteomes" id="UP001562357">
    <property type="component" value="Unassembled WGS sequence"/>
</dbReference>
<dbReference type="CDD" id="cd03784">
    <property type="entry name" value="GT1_Gtf-like"/>
    <property type="match status" value="1"/>
</dbReference>
<reference evidence="4" key="1">
    <citation type="submission" date="2024-06" db="EMBL/GenBank/DDBJ databases">
        <title>Draft Genome Sequences of Epichloe bromicola Strains Isolated from Elymus ciliaris.</title>
        <authorList>
            <consortium name="Epichloe bromicola genome sequencing consortium"/>
            <person name="Miura A."/>
            <person name="Imano S."/>
            <person name="Ashida A."/>
            <person name="Sato I."/>
            <person name="Chiba S."/>
            <person name="Tanaka A."/>
            <person name="Camagna M."/>
            <person name="Takemoto D."/>
        </authorList>
    </citation>
    <scope>NUCLEOTIDE SEQUENCE [LARGE SCALE GENOMIC DNA]</scope>
    <source>
        <strain evidence="4">DP</strain>
    </source>
</reference>
<dbReference type="EMBL" id="BAAFGZ010000349">
    <property type="protein sequence ID" value="GAB0138037.1"/>
    <property type="molecule type" value="Genomic_DNA"/>
</dbReference>
<dbReference type="Pfam" id="PF06722">
    <property type="entry name" value="EryCIII-like_C"/>
    <property type="match status" value="1"/>
</dbReference>
<name>A0ABQ0CXK8_9HYPO</name>
<keyword evidence="1" id="KW-0808">Transferase</keyword>
<feature type="domain" description="Erythromycin biosynthesis protein CIII-like C-terminal" evidence="2">
    <location>
        <begin position="321"/>
        <end position="444"/>
    </location>
</feature>
<evidence type="ECO:0000313" key="3">
    <source>
        <dbReference type="EMBL" id="GAB0138037.1"/>
    </source>
</evidence>
<dbReference type="InterPro" id="IPR002213">
    <property type="entry name" value="UDP_glucos_trans"/>
</dbReference>
<dbReference type="PANTHER" id="PTHR48050">
    <property type="entry name" value="STEROL 3-BETA-GLUCOSYLTRANSFERASE"/>
    <property type="match status" value="1"/>
</dbReference>
<dbReference type="Gene3D" id="3.40.50.2000">
    <property type="entry name" value="Glycogen Phosphorylase B"/>
    <property type="match status" value="2"/>
</dbReference>
<dbReference type="SUPFAM" id="SSF53756">
    <property type="entry name" value="UDP-Glycosyltransferase/glycogen phosphorylase"/>
    <property type="match status" value="1"/>
</dbReference>
<organism evidence="3 4">
    <name type="scientific">Epichloe bromicola</name>
    <dbReference type="NCBI Taxonomy" id="79588"/>
    <lineage>
        <taxon>Eukaryota</taxon>
        <taxon>Fungi</taxon>
        <taxon>Dikarya</taxon>
        <taxon>Ascomycota</taxon>
        <taxon>Pezizomycotina</taxon>
        <taxon>Sordariomycetes</taxon>
        <taxon>Hypocreomycetidae</taxon>
        <taxon>Hypocreales</taxon>
        <taxon>Clavicipitaceae</taxon>
        <taxon>Epichloe</taxon>
    </lineage>
</organism>
<evidence type="ECO:0000313" key="4">
    <source>
        <dbReference type="Proteomes" id="UP001562357"/>
    </source>
</evidence>
<gene>
    <name evidence="3" type="primary">g6284</name>
    <name evidence="3" type="ORF">EsDP_00006284</name>
</gene>
<keyword evidence="4" id="KW-1185">Reference proteome</keyword>
<protein>
    <recommendedName>
        <fullName evidence="2">Erythromycin biosynthesis protein CIII-like C-terminal domain-containing protein</fullName>
    </recommendedName>
</protein>
<proteinExistence type="predicted"/>
<sequence>MASRRKPVVLMCSTPVSGHVIPMLAIAKQLVARGYEVCFVSGSGYRQQVEAIGASFISVEGYGNFHDLTSWDLDTSWPAGQKRLEGPACFSHDLIHIFCKSLPSQHEAIQKALKTLRTRNPASPIFVVTESLNFGALPIKLGAPGLRPDGLIAIGLNPILLTSMDHSPFGSGMLPDSPPVGRERNRLAGELQKQFFSEAQTAYGEALLSVGAVAKPEDEFLLDSLYTLPDRFIQMCTPSVEYPRSDAPSTLRFAGGYPTTAVTKDASSNWKRPSWWDQVTVSNTTNKKKIVFVCQGTVAMDFNQLVIPTMAALKNRSDIIVIIALGRRGVTLPTDLPVPSNCRVVDYIPYDSLLLHVDVFVTTGGYGSFQRALKSGTPLVMAGTTEEKPETAARAEWAGVAVNLRTAYPSAEQLGIAIDDVLTNERYKARAVEIQAEIARYDPVGVIVETMEELVGD</sequence>
<evidence type="ECO:0000259" key="2">
    <source>
        <dbReference type="Pfam" id="PF06722"/>
    </source>
</evidence>
<dbReference type="PANTHER" id="PTHR48050:SF13">
    <property type="entry name" value="STEROL 3-BETA-GLUCOSYLTRANSFERASE UGT80A2"/>
    <property type="match status" value="1"/>
</dbReference>
<comment type="caution">
    <text evidence="3">The sequence shown here is derived from an EMBL/GenBank/DDBJ whole genome shotgun (WGS) entry which is preliminary data.</text>
</comment>